<gene>
    <name evidence="1" type="ORF">QAD02_001168</name>
</gene>
<organism evidence="1 2">
    <name type="scientific">Eretmocerus hayati</name>
    <dbReference type="NCBI Taxonomy" id="131215"/>
    <lineage>
        <taxon>Eukaryota</taxon>
        <taxon>Metazoa</taxon>
        <taxon>Ecdysozoa</taxon>
        <taxon>Arthropoda</taxon>
        <taxon>Hexapoda</taxon>
        <taxon>Insecta</taxon>
        <taxon>Pterygota</taxon>
        <taxon>Neoptera</taxon>
        <taxon>Endopterygota</taxon>
        <taxon>Hymenoptera</taxon>
        <taxon>Apocrita</taxon>
        <taxon>Proctotrupomorpha</taxon>
        <taxon>Chalcidoidea</taxon>
        <taxon>Aphelinidae</taxon>
        <taxon>Aphelininae</taxon>
        <taxon>Eretmocerus</taxon>
    </lineage>
</organism>
<dbReference type="Proteomes" id="UP001239111">
    <property type="component" value="Chromosome 3"/>
</dbReference>
<keyword evidence="2" id="KW-1185">Reference proteome</keyword>
<evidence type="ECO:0000313" key="1">
    <source>
        <dbReference type="EMBL" id="KAJ8669909.1"/>
    </source>
</evidence>
<comment type="caution">
    <text evidence="1">The sequence shown here is derived from an EMBL/GenBank/DDBJ whole genome shotgun (WGS) entry which is preliminary data.</text>
</comment>
<dbReference type="EMBL" id="CM056743">
    <property type="protein sequence ID" value="KAJ8669909.1"/>
    <property type="molecule type" value="Genomic_DNA"/>
</dbReference>
<evidence type="ECO:0000313" key="2">
    <source>
        <dbReference type="Proteomes" id="UP001239111"/>
    </source>
</evidence>
<proteinExistence type="predicted"/>
<protein>
    <submittedName>
        <fullName evidence="1">Uncharacterized protein</fullName>
    </submittedName>
</protein>
<sequence length="123" mass="13530">MLFSDWRRLGGLMRLSIRGLSGLLLAFVKRLMLASDFSVIIKRRILPIREAKNVHDVQDISLLLTLLSIFVLVTALTNAIVVRPSGAGQSLQTIAGDVPWSSRRAPTPGPSRSKIVPIRLQSC</sequence>
<reference evidence="1" key="1">
    <citation type="submission" date="2023-04" db="EMBL/GenBank/DDBJ databases">
        <title>A chromosome-level genome assembly of the parasitoid wasp Eretmocerus hayati.</title>
        <authorList>
            <person name="Zhong Y."/>
            <person name="Liu S."/>
            <person name="Liu Y."/>
        </authorList>
    </citation>
    <scope>NUCLEOTIDE SEQUENCE</scope>
    <source>
        <strain evidence="1">ZJU_SS_LIU_2023</strain>
    </source>
</reference>
<accession>A0ACC2NF87</accession>
<name>A0ACC2NF87_9HYME</name>